<keyword evidence="3" id="KW-1185">Reference proteome</keyword>
<proteinExistence type="predicted"/>
<gene>
    <name evidence="2" type="ORF">NDU88_005469</name>
</gene>
<protein>
    <submittedName>
        <fullName evidence="2">Uncharacterized protein</fullName>
    </submittedName>
</protein>
<feature type="transmembrane region" description="Helical" evidence="1">
    <location>
        <begin position="147"/>
        <end position="166"/>
    </location>
</feature>
<keyword evidence="1" id="KW-0812">Transmembrane</keyword>
<keyword evidence="1" id="KW-1133">Transmembrane helix</keyword>
<dbReference type="AlphaFoldDB" id="A0AAV7PMR4"/>
<reference evidence="2" key="1">
    <citation type="journal article" date="2022" name="bioRxiv">
        <title>Sequencing and chromosome-scale assembly of the giantPleurodeles waltlgenome.</title>
        <authorList>
            <person name="Brown T."/>
            <person name="Elewa A."/>
            <person name="Iarovenko S."/>
            <person name="Subramanian E."/>
            <person name="Araus A.J."/>
            <person name="Petzold A."/>
            <person name="Susuki M."/>
            <person name="Suzuki K.-i.T."/>
            <person name="Hayashi T."/>
            <person name="Toyoda A."/>
            <person name="Oliveira C."/>
            <person name="Osipova E."/>
            <person name="Leigh N.D."/>
            <person name="Simon A."/>
            <person name="Yun M.H."/>
        </authorList>
    </citation>
    <scope>NUCLEOTIDE SEQUENCE</scope>
    <source>
        <strain evidence="2">20211129_DDA</strain>
        <tissue evidence="2">Liver</tissue>
    </source>
</reference>
<organism evidence="2 3">
    <name type="scientific">Pleurodeles waltl</name>
    <name type="common">Iberian ribbed newt</name>
    <dbReference type="NCBI Taxonomy" id="8319"/>
    <lineage>
        <taxon>Eukaryota</taxon>
        <taxon>Metazoa</taxon>
        <taxon>Chordata</taxon>
        <taxon>Craniata</taxon>
        <taxon>Vertebrata</taxon>
        <taxon>Euteleostomi</taxon>
        <taxon>Amphibia</taxon>
        <taxon>Batrachia</taxon>
        <taxon>Caudata</taxon>
        <taxon>Salamandroidea</taxon>
        <taxon>Salamandridae</taxon>
        <taxon>Pleurodelinae</taxon>
        <taxon>Pleurodeles</taxon>
    </lineage>
</organism>
<dbReference type="Proteomes" id="UP001066276">
    <property type="component" value="Chromosome 7"/>
</dbReference>
<accession>A0AAV7PMR4</accession>
<sequence length="167" mass="18430">MAAAPIWERRVLRGGRALRGAAPLELLFMPGNDRAVIPGALDHSRAQDFDLVNYSLWSLYAESAKLCSPCVLPRWQREGDSTAMCGWDGAACGARTLSATEAGPGDAVLPLEFDSLHAAVLVAFLLDWVTRAGLLVLLKRFFAFKRFYVMHCMFCPCLGWCLGWYVS</sequence>
<comment type="caution">
    <text evidence="2">The sequence shown here is derived from an EMBL/GenBank/DDBJ whole genome shotgun (WGS) entry which is preliminary data.</text>
</comment>
<keyword evidence="1" id="KW-0472">Membrane</keyword>
<dbReference type="EMBL" id="JANPWB010000011">
    <property type="protein sequence ID" value="KAJ1127063.1"/>
    <property type="molecule type" value="Genomic_DNA"/>
</dbReference>
<evidence type="ECO:0000313" key="2">
    <source>
        <dbReference type="EMBL" id="KAJ1127063.1"/>
    </source>
</evidence>
<evidence type="ECO:0000256" key="1">
    <source>
        <dbReference type="SAM" id="Phobius"/>
    </source>
</evidence>
<name>A0AAV7PMR4_PLEWA</name>
<evidence type="ECO:0000313" key="3">
    <source>
        <dbReference type="Proteomes" id="UP001066276"/>
    </source>
</evidence>